<dbReference type="FunFam" id="2.10.25.10:FF:000208">
    <property type="entry name" value="Crumbs 2, cell polarity complex component"/>
    <property type="match status" value="1"/>
</dbReference>
<keyword evidence="3" id="KW-0217">Developmental protein</keyword>
<keyword evidence="13" id="KW-0472">Membrane</keyword>
<proteinExistence type="inferred from homology"/>
<evidence type="ECO:0000313" key="21">
    <source>
        <dbReference type="EnsemblMetazoa" id="PPAI008849-PA"/>
    </source>
</evidence>
<dbReference type="FunFam" id="2.10.25.10:FF:000279">
    <property type="entry name" value="Neurogenic locus notch 1"/>
    <property type="match status" value="1"/>
</dbReference>
<dbReference type="FunFam" id="2.10.25.10:FF:000123">
    <property type="entry name" value="Crumbs homolog 1 (Drosophila)"/>
    <property type="match status" value="2"/>
</dbReference>
<keyword evidence="11" id="KW-0914">Notch signaling pathway</keyword>
<dbReference type="InterPro" id="IPR049883">
    <property type="entry name" value="NOTCH1_EGF-like"/>
</dbReference>
<evidence type="ECO:0000256" key="1">
    <source>
        <dbReference type="ARBA" id="ARBA00004247"/>
    </source>
</evidence>
<feature type="disulfide bond" evidence="18">
    <location>
        <begin position="1269"/>
        <end position="1278"/>
    </location>
</feature>
<dbReference type="GO" id="GO:0043226">
    <property type="term" value="C:organelle"/>
    <property type="evidence" value="ECO:0007669"/>
    <property type="project" value="UniProtKB-ARBA"/>
</dbReference>
<evidence type="ECO:0000256" key="4">
    <source>
        <dbReference type="ARBA" id="ARBA00022475"/>
    </source>
</evidence>
<dbReference type="FunFam" id="2.10.25.10:FF:000173">
    <property type="entry name" value="Neurogenic locus notch protein 2"/>
    <property type="match status" value="1"/>
</dbReference>
<evidence type="ECO:0000256" key="18">
    <source>
        <dbReference type="PROSITE-ProRule" id="PRU00076"/>
    </source>
</evidence>
<evidence type="ECO:0000256" key="10">
    <source>
        <dbReference type="ARBA" id="ARBA00022843"/>
    </source>
</evidence>
<dbReference type="InterPro" id="IPR013320">
    <property type="entry name" value="ConA-like_dom_sf"/>
</dbReference>
<feature type="disulfide bond" evidence="18">
    <location>
        <begin position="166"/>
        <end position="175"/>
    </location>
</feature>
<feature type="domain" description="Laminin G" evidence="19">
    <location>
        <begin position="478"/>
        <end position="654"/>
    </location>
</feature>
<comment type="similarity">
    <text evidence="17">Belongs to the Crumbs protein family.</text>
</comment>
<keyword evidence="15" id="KW-0325">Glycoprotein</keyword>
<feature type="disulfide bond" evidence="18">
    <location>
        <begin position="1231"/>
        <end position="1240"/>
    </location>
</feature>
<feature type="disulfide bond" evidence="18">
    <location>
        <begin position="927"/>
        <end position="936"/>
    </location>
</feature>
<dbReference type="GO" id="GO:0005911">
    <property type="term" value="C:cell-cell junction"/>
    <property type="evidence" value="ECO:0007669"/>
    <property type="project" value="UniProtKB-ARBA"/>
</dbReference>
<dbReference type="InterPro" id="IPR018097">
    <property type="entry name" value="EGF_Ca-bd_CS"/>
</dbReference>
<evidence type="ECO:0000313" key="22">
    <source>
        <dbReference type="Proteomes" id="UP000092462"/>
    </source>
</evidence>
<dbReference type="CDD" id="cd00110">
    <property type="entry name" value="LamG"/>
    <property type="match status" value="2"/>
</dbReference>
<dbReference type="SMART" id="SM00282">
    <property type="entry name" value="LamG"/>
    <property type="match status" value="3"/>
</dbReference>
<dbReference type="PROSITE" id="PS50026">
    <property type="entry name" value="EGF_3"/>
    <property type="match status" value="18"/>
</dbReference>
<evidence type="ECO:0000256" key="15">
    <source>
        <dbReference type="ARBA" id="ARBA00023180"/>
    </source>
</evidence>
<dbReference type="GO" id="GO:0007548">
    <property type="term" value="P:sex differentiation"/>
    <property type="evidence" value="ECO:0007669"/>
    <property type="project" value="UniProtKB-ARBA"/>
</dbReference>
<feature type="disulfide bond" evidence="18">
    <location>
        <begin position="423"/>
        <end position="432"/>
    </location>
</feature>
<feature type="domain" description="EGF-like" evidence="20">
    <location>
        <begin position="1362"/>
        <end position="1399"/>
    </location>
</feature>
<keyword evidence="6" id="KW-0812">Transmembrane</keyword>
<dbReference type="GO" id="GO:0051093">
    <property type="term" value="P:negative regulation of developmental process"/>
    <property type="evidence" value="ECO:0007669"/>
    <property type="project" value="UniProtKB-ARBA"/>
</dbReference>
<dbReference type="GO" id="GO:0010631">
    <property type="term" value="P:epithelial cell migration"/>
    <property type="evidence" value="ECO:0007669"/>
    <property type="project" value="UniProtKB-ARBA"/>
</dbReference>
<feature type="domain" description="EGF-like" evidence="20">
    <location>
        <begin position="178"/>
        <end position="214"/>
    </location>
</feature>
<evidence type="ECO:0000256" key="12">
    <source>
        <dbReference type="ARBA" id="ARBA00022989"/>
    </source>
</evidence>
<dbReference type="Pfam" id="PF07645">
    <property type="entry name" value="EGF_CA"/>
    <property type="match status" value="2"/>
</dbReference>
<dbReference type="VEuPathDB" id="VectorBase:PPAPM1_002531"/>
<dbReference type="GO" id="GO:0022407">
    <property type="term" value="P:regulation of cell-cell adhesion"/>
    <property type="evidence" value="ECO:0007669"/>
    <property type="project" value="UniProtKB-ARBA"/>
</dbReference>
<keyword evidence="8" id="KW-0677">Repeat</keyword>
<dbReference type="GO" id="GO:0009986">
    <property type="term" value="C:cell surface"/>
    <property type="evidence" value="ECO:0007669"/>
    <property type="project" value="UniProtKB-ARBA"/>
</dbReference>
<feature type="domain" description="EGF-like" evidence="20">
    <location>
        <begin position="102"/>
        <end position="138"/>
    </location>
</feature>
<dbReference type="GO" id="GO:0048565">
    <property type="term" value="P:digestive tract development"/>
    <property type="evidence" value="ECO:0007669"/>
    <property type="project" value="UniProtKB-ARBA"/>
</dbReference>
<dbReference type="GO" id="GO:0010160">
    <property type="term" value="P:formation of animal organ boundary"/>
    <property type="evidence" value="ECO:0007669"/>
    <property type="project" value="UniProtKB-ARBA"/>
</dbReference>
<dbReference type="InterPro" id="IPR013032">
    <property type="entry name" value="EGF-like_CS"/>
</dbReference>
<dbReference type="FunFam" id="2.10.25.10:FF:000066">
    <property type="entry name" value="FAT atypical cadherin 4"/>
    <property type="match status" value="1"/>
</dbReference>
<dbReference type="InterPro" id="IPR001791">
    <property type="entry name" value="Laminin_G"/>
</dbReference>
<feature type="domain" description="EGF-like" evidence="20">
    <location>
        <begin position="64"/>
        <end position="100"/>
    </location>
</feature>
<dbReference type="FunFam" id="2.10.25.10:FF:000368">
    <property type="entry name" value="Delta-like 3 (Drosophila), isoform CRA_b"/>
    <property type="match status" value="1"/>
</dbReference>
<dbReference type="PROSITE" id="PS00010">
    <property type="entry name" value="ASX_HYDROXYL"/>
    <property type="match status" value="13"/>
</dbReference>
<evidence type="ECO:0000256" key="3">
    <source>
        <dbReference type="ARBA" id="ARBA00022473"/>
    </source>
</evidence>
<feature type="domain" description="Laminin G" evidence="19">
    <location>
        <begin position="701"/>
        <end position="905"/>
    </location>
</feature>
<keyword evidence="14 18" id="KW-1015">Disulfide bond</keyword>
<feature type="domain" description="EGF-like" evidence="20">
    <location>
        <begin position="216"/>
        <end position="253"/>
    </location>
</feature>
<keyword evidence="7" id="KW-0732">Signal</keyword>
<keyword evidence="10" id="KW-0832">Ubl conjugation</keyword>
<feature type="domain" description="EGF-like" evidence="20">
    <location>
        <begin position="140"/>
        <end position="176"/>
    </location>
</feature>
<dbReference type="GO" id="GO:0005112">
    <property type="term" value="F:Notch binding"/>
    <property type="evidence" value="ECO:0007669"/>
    <property type="project" value="TreeGrafter"/>
</dbReference>
<dbReference type="FunFam" id="2.10.25.10:FF:000080">
    <property type="entry name" value="Neurogenic locus notch 1"/>
    <property type="match status" value="1"/>
</dbReference>
<dbReference type="Proteomes" id="UP000092462">
    <property type="component" value="Unassembled WGS sequence"/>
</dbReference>
<feature type="domain" description="EGF-like" evidence="20">
    <location>
        <begin position="255"/>
        <end position="291"/>
    </location>
</feature>
<dbReference type="PANTHER" id="PTHR12916">
    <property type="entry name" value="CYTOCHROME C OXIDASE POLYPEPTIDE VIC-2"/>
    <property type="match status" value="1"/>
</dbReference>
<keyword evidence="16" id="KW-0966">Cell projection</keyword>
<feature type="domain" description="EGF-like" evidence="20">
    <location>
        <begin position="1324"/>
        <end position="1360"/>
    </location>
</feature>
<feature type="domain" description="EGF-like" evidence="20">
    <location>
        <begin position="1282"/>
        <end position="1323"/>
    </location>
</feature>
<dbReference type="EnsemblMetazoa" id="PPAI008849-RA">
    <property type="protein sequence ID" value="PPAI008849-PA"/>
    <property type="gene ID" value="PPAI008849"/>
</dbReference>
<dbReference type="GO" id="GO:0007498">
    <property type="term" value="P:mesoderm development"/>
    <property type="evidence" value="ECO:0007669"/>
    <property type="project" value="UniProtKB-ARBA"/>
</dbReference>
<dbReference type="InterPro" id="IPR000742">
    <property type="entry name" value="EGF"/>
</dbReference>
<dbReference type="GO" id="GO:0048468">
    <property type="term" value="P:cell development"/>
    <property type="evidence" value="ECO:0007669"/>
    <property type="project" value="UniProtKB-ARBA"/>
</dbReference>
<dbReference type="GO" id="GO:0007435">
    <property type="term" value="P:salivary gland morphogenesis"/>
    <property type="evidence" value="ECO:0007669"/>
    <property type="project" value="UniProtKB-ARBA"/>
</dbReference>
<dbReference type="SMART" id="SM00179">
    <property type="entry name" value="EGF_CA"/>
    <property type="match status" value="17"/>
</dbReference>
<feature type="disulfide bond" evidence="18">
    <location>
        <begin position="204"/>
        <end position="213"/>
    </location>
</feature>
<feature type="disulfide bond" evidence="18">
    <location>
        <begin position="682"/>
        <end position="691"/>
    </location>
</feature>
<dbReference type="GO" id="GO:0048608">
    <property type="term" value="P:reproductive structure development"/>
    <property type="evidence" value="ECO:0007669"/>
    <property type="project" value="UniProtKB-ARBA"/>
</dbReference>
<dbReference type="FunFam" id="2.10.25.10:FF:000252">
    <property type="entry name" value="Crumbs homolog 1 (Drosophila)"/>
    <property type="match status" value="1"/>
</dbReference>
<dbReference type="CDD" id="cd00054">
    <property type="entry name" value="EGF_CA"/>
    <property type="match status" value="14"/>
</dbReference>
<dbReference type="Gene3D" id="2.10.25.10">
    <property type="entry name" value="Laminin"/>
    <property type="match status" value="19"/>
</dbReference>
<dbReference type="GO" id="GO:0048568">
    <property type="term" value="P:embryonic organ development"/>
    <property type="evidence" value="ECO:0007669"/>
    <property type="project" value="UniProtKB-ARBA"/>
</dbReference>
<evidence type="ECO:0000259" key="20">
    <source>
        <dbReference type="PROSITE" id="PS50026"/>
    </source>
</evidence>
<feature type="disulfide bond" evidence="18">
    <location>
        <begin position="1193"/>
        <end position="1202"/>
    </location>
</feature>
<dbReference type="GO" id="GO:0051239">
    <property type="term" value="P:regulation of multicellular organismal process"/>
    <property type="evidence" value="ECO:0007669"/>
    <property type="project" value="UniProtKB-ARBA"/>
</dbReference>
<dbReference type="PRINTS" id="PR00010">
    <property type="entry name" value="EGFBLOOD"/>
</dbReference>
<evidence type="ECO:0000256" key="11">
    <source>
        <dbReference type="ARBA" id="ARBA00022976"/>
    </source>
</evidence>
<keyword evidence="12" id="KW-1133">Transmembrane helix</keyword>
<evidence type="ECO:0000256" key="6">
    <source>
        <dbReference type="ARBA" id="ARBA00022692"/>
    </source>
</evidence>
<dbReference type="FunFam" id="2.10.25.10:FF:000117">
    <property type="entry name" value="Delta-like protein"/>
    <property type="match status" value="1"/>
</dbReference>
<evidence type="ECO:0000256" key="13">
    <source>
        <dbReference type="ARBA" id="ARBA00023136"/>
    </source>
</evidence>
<feature type="domain" description="EGF-like" evidence="20">
    <location>
        <begin position="1205"/>
        <end position="1241"/>
    </location>
</feature>
<keyword evidence="5 18" id="KW-0245">EGF-like domain</keyword>
<dbReference type="SUPFAM" id="SSF49899">
    <property type="entry name" value="Concanavalin A-like lectins/glucanases"/>
    <property type="match status" value="3"/>
</dbReference>
<dbReference type="InterPro" id="IPR000152">
    <property type="entry name" value="EGF-type_Asp/Asn_hydroxyl_site"/>
</dbReference>
<protein>
    <recommendedName>
        <fullName evidence="23">Crumbs</fullName>
    </recommendedName>
</protein>
<dbReference type="InterPro" id="IPR001881">
    <property type="entry name" value="EGF-like_Ca-bd_dom"/>
</dbReference>
<feature type="domain" description="EGF-like" evidence="20">
    <location>
        <begin position="1169"/>
        <end position="1203"/>
    </location>
</feature>
<feature type="disulfide bond" evidence="18">
    <location>
        <begin position="1350"/>
        <end position="1359"/>
    </location>
</feature>
<feature type="domain" description="EGF-like" evidence="20">
    <location>
        <begin position="397"/>
        <end position="433"/>
    </location>
</feature>
<comment type="subcellular location">
    <subcellularLocation>
        <location evidence="1">Apical cell membrane</location>
        <topology evidence="1">Single-pass type I membrane protein</topology>
    </subcellularLocation>
    <subcellularLocation>
        <location evidence="2">Cell projection</location>
    </subcellularLocation>
</comment>
<evidence type="ECO:0000256" key="2">
    <source>
        <dbReference type="ARBA" id="ARBA00004316"/>
    </source>
</evidence>
<feature type="disulfide bond" evidence="18">
    <location>
        <begin position="42"/>
        <end position="51"/>
    </location>
</feature>
<evidence type="ECO:0000256" key="17">
    <source>
        <dbReference type="ARBA" id="ARBA00060989"/>
    </source>
</evidence>
<feature type="disulfide bond" evidence="18">
    <location>
        <begin position="466"/>
        <end position="475"/>
    </location>
</feature>
<dbReference type="Pfam" id="PF00054">
    <property type="entry name" value="Laminin_G_1"/>
    <property type="match status" value="2"/>
</dbReference>
<organism evidence="21 22">
    <name type="scientific">Phlebotomus papatasi</name>
    <name type="common">Sandfly</name>
    <dbReference type="NCBI Taxonomy" id="29031"/>
    <lineage>
        <taxon>Eukaryota</taxon>
        <taxon>Metazoa</taxon>
        <taxon>Ecdysozoa</taxon>
        <taxon>Arthropoda</taxon>
        <taxon>Hexapoda</taxon>
        <taxon>Insecta</taxon>
        <taxon>Pterygota</taxon>
        <taxon>Neoptera</taxon>
        <taxon>Endopterygota</taxon>
        <taxon>Diptera</taxon>
        <taxon>Nematocera</taxon>
        <taxon>Psychodoidea</taxon>
        <taxon>Psychodidae</taxon>
        <taxon>Phlebotomus</taxon>
        <taxon>Phlebotomus</taxon>
    </lineage>
</organism>
<dbReference type="GO" id="GO:0016324">
    <property type="term" value="C:apical plasma membrane"/>
    <property type="evidence" value="ECO:0007669"/>
    <property type="project" value="UniProtKB-SubCell"/>
</dbReference>
<dbReference type="Pfam" id="PF00008">
    <property type="entry name" value="EGF"/>
    <property type="match status" value="11"/>
</dbReference>
<feature type="domain" description="EGF-like" evidence="20">
    <location>
        <begin position="359"/>
        <end position="395"/>
    </location>
</feature>
<dbReference type="GO" id="GO:0005509">
    <property type="term" value="F:calcium ion binding"/>
    <property type="evidence" value="ECO:0007669"/>
    <property type="project" value="InterPro"/>
</dbReference>
<dbReference type="FunFam" id="2.10.25.10:FF:000039">
    <property type="entry name" value="Crumbs cell polarity complex component 1"/>
    <property type="match status" value="2"/>
</dbReference>
<feature type="domain" description="EGF-like" evidence="20">
    <location>
        <begin position="21"/>
        <end position="52"/>
    </location>
</feature>
<dbReference type="VEuPathDB" id="VectorBase:PPAI008849"/>
<feature type="domain" description="EGF-like" evidence="20">
    <location>
        <begin position="901"/>
        <end position="937"/>
    </location>
</feature>
<feature type="domain" description="Laminin G" evidence="19">
    <location>
        <begin position="965"/>
        <end position="1168"/>
    </location>
</feature>
<dbReference type="Pfam" id="PF12661">
    <property type="entry name" value="hEGF"/>
    <property type="match status" value="3"/>
</dbReference>
<comment type="caution">
    <text evidence="18">Lacks conserved residue(s) required for the propagation of feature annotation.</text>
</comment>
<evidence type="ECO:0000256" key="5">
    <source>
        <dbReference type="ARBA" id="ARBA00022536"/>
    </source>
</evidence>
<evidence type="ECO:0000256" key="8">
    <source>
        <dbReference type="ARBA" id="ARBA00022737"/>
    </source>
</evidence>
<dbReference type="GO" id="GO:0032991">
    <property type="term" value="C:protein-containing complex"/>
    <property type="evidence" value="ECO:0007669"/>
    <property type="project" value="UniProtKB-ARBA"/>
</dbReference>
<dbReference type="GO" id="GO:0043005">
    <property type="term" value="C:neuron projection"/>
    <property type="evidence" value="ECO:0007669"/>
    <property type="project" value="UniProtKB-ARBA"/>
</dbReference>
<name>A0A1B0DKQ5_PHLPP</name>
<dbReference type="EMBL" id="AJVK01016093">
    <property type="status" value="NOT_ANNOTATED_CDS"/>
    <property type="molecule type" value="Genomic_DNA"/>
</dbReference>
<dbReference type="GO" id="GO:0007219">
    <property type="term" value="P:Notch signaling pathway"/>
    <property type="evidence" value="ECO:0007669"/>
    <property type="project" value="UniProtKB-KW"/>
</dbReference>
<dbReference type="GO" id="GO:0008347">
    <property type="term" value="P:glial cell migration"/>
    <property type="evidence" value="ECO:0007669"/>
    <property type="project" value="UniProtKB-ARBA"/>
</dbReference>
<accession>A0A1B0DKQ5</accession>
<evidence type="ECO:0000256" key="14">
    <source>
        <dbReference type="ARBA" id="ARBA00023157"/>
    </source>
</evidence>
<feature type="disulfide bond" evidence="18">
    <location>
        <begin position="128"/>
        <end position="137"/>
    </location>
</feature>
<dbReference type="GO" id="GO:0035222">
    <property type="term" value="P:wing disc pattern formation"/>
    <property type="evidence" value="ECO:0007669"/>
    <property type="project" value="UniProtKB-ARBA"/>
</dbReference>
<feature type="disulfide bond" evidence="18">
    <location>
        <begin position="385"/>
        <end position="394"/>
    </location>
</feature>
<dbReference type="PRINTS" id="PR01983">
    <property type="entry name" value="NOTCH"/>
</dbReference>
<feature type="domain" description="EGF-like" evidence="20">
    <location>
        <begin position="1243"/>
        <end position="1279"/>
    </location>
</feature>
<feature type="disulfide bond" evidence="18">
    <location>
        <begin position="90"/>
        <end position="99"/>
    </location>
</feature>
<keyword evidence="4" id="KW-1003">Cell membrane</keyword>
<feature type="domain" description="EGF-like" evidence="20">
    <location>
        <begin position="435"/>
        <end position="476"/>
    </location>
</feature>
<feature type="disulfide bond" evidence="18">
    <location>
        <begin position="1313"/>
        <end position="1322"/>
    </location>
</feature>
<dbReference type="FunFam" id="2.60.120.200:FF:000143">
    <property type="entry name" value="Crumbs, isoform D"/>
    <property type="match status" value="1"/>
</dbReference>
<keyword evidence="22" id="KW-1185">Reference proteome</keyword>
<dbReference type="FunFam" id="2.10.25.10:FF:000143">
    <property type="entry name" value="Protein crumbs 1"/>
    <property type="match status" value="1"/>
</dbReference>
<dbReference type="SUPFAM" id="SSF57196">
    <property type="entry name" value="EGF/Laminin"/>
    <property type="match status" value="15"/>
</dbReference>
<dbReference type="GO" id="GO:0001745">
    <property type="term" value="P:compound eye morphogenesis"/>
    <property type="evidence" value="ECO:0007669"/>
    <property type="project" value="UniProtKB-ARBA"/>
</dbReference>
<dbReference type="PROSITE" id="PS01186">
    <property type="entry name" value="EGF_2"/>
    <property type="match status" value="12"/>
</dbReference>
<evidence type="ECO:0000256" key="7">
    <source>
        <dbReference type="ARBA" id="ARBA00022729"/>
    </source>
</evidence>
<sequence length="1426" mass="156426">MISSLQLCVGPRCEIPVALAFSDECSCLNGGTCGFNSTECICPPGFEGGRCERTVPCNGSNCPEVTPCSVQPCLNGGSCFEAGNDYFCKCSTGYNGTRCENDVDECEKADVCGHGICVNRPGSFKCYCEPGYTGAVCDLDVDECLSRPCKNGAACRNLVNDYQCVCPPGYSDKDCSTNIDECADNPCSRGSTCIDQIANFTCVCIPGMTGRLCEIDIDDCESQPCLHAGRCIDELGGYQCDCKGTGYTGNQCQLNIDECETNPCQNGAKCVDEINDYTCECYPGYTGKNCEVDIDECEVKPCLFNGTCHQRSNRTLYELPDHQRYSLPEIFSRPFSYENASGYECVCVDGVIGKNCETNINECESNPCSKFGSCVDEVGTYWCDCEPGFEGKHCEINIDECEKYKPCIHGTCMDGRDNYICDCDPLWGGKNCSVSLIGCVSQPCLNDGICIPYLENENLHKFNCSCRSGFQGSTCEKVTTMSLVASSLITVNTSRDEGYEIQLRFRTTLPNGILAFGNGNTYSYILELVNGRLNLHSSLLNKWEGVFIGSGLNDSKWQKVFVAINSSHLVLSANEEQTIYPINSYEGTNASHTSFPTTDLGGTIPNLNSYLRHLTHTPSSFVGCMEDVVINGQWVFPFDTDNKTMRLVNVEQGCPRTEQCNPNPCNSNGLCSDLWHTFSCSCTRPHLGHTCKFNITAATFGHENTTHSAAIVDVAERPRRSVRTIVDISMFIKTRQPTGQIFYLGSDARKIPSNRDIGDSYVSAKLLGGELHVQIQFNGTPEAYTVGGNKLDNGYTHLIQVIRNLTLVQVKLNGTEYFRKTLSSTGILDAQVLYLGGPPPSANFSTDRNYFKGIIQDVQVSNGSQVMIVELYPLNEANLILPPPFGDVSIDRNSILKGEVSDDLCRTQPCHREASCRNTWNDFVCICPRGYKGKYCQDIQFCELNKCPGQATCQNLDDGFECITNMTFQGNEESPLAFEFVPKDPKNPDDYRQTTIEVSYRSKTGGTLLYVQEEDMYFEIAVFNDQVTVQWRLSSELPETKRFHKEVADFDWSTIFIRVQDGTLEGGWKGWDSMPDPNPQIFALVDQSAFLHLFSGKFLIHLGGVPSHVDNSIPKGTANNGAKFKGCLGEVRVNGLVLPYFPDSEVYTDKIQPRSHYNLNSTKPEEGCILCFQSDCQNGGTCSNASDQYACECPLGYAGDDCSENIDECLAAECANNSTCIDGIANYTCRCMPGYEGRHCELEIDECESNPCHNGGTCTDHIADFSCTCTEDYAGPQCDVLRLVTCENNPCRNGSSCVDGYNGTTGNNFTCNCLTGFVGPLCDIPFCQEEPCLNGGFCFTEPSLPPVCQCSLGFTGRVCEIDIDECASQPCQNGGSCMDLIADYRCNCSGTGFDGVHCDHDIDECATGRITCGGRGMCLNTRGSFK</sequence>
<evidence type="ECO:0000259" key="19">
    <source>
        <dbReference type="PROSITE" id="PS50025"/>
    </source>
</evidence>
<reference evidence="21" key="1">
    <citation type="submission" date="2022-08" db="UniProtKB">
        <authorList>
            <consortium name="EnsemblMetazoa"/>
        </authorList>
    </citation>
    <scope>IDENTIFICATION</scope>
    <source>
        <strain evidence="21">Israel</strain>
    </source>
</reference>
<dbReference type="SMART" id="SM00181">
    <property type="entry name" value="EGF"/>
    <property type="match status" value="19"/>
</dbReference>
<dbReference type="PROSITE" id="PS50025">
    <property type="entry name" value="LAM_G_DOMAIN"/>
    <property type="match status" value="3"/>
</dbReference>
<keyword evidence="9" id="KW-0221">Differentiation</keyword>
<feature type="domain" description="EGF-like" evidence="20">
    <location>
        <begin position="656"/>
        <end position="692"/>
    </location>
</feature>
<evidence type="ECO:0000256" key="9">
    <source>
        <dbReference type="ARBA" id="ARBA00022782"/>
    </source>
</evidence>
<evidence type="ECO:0008006" key="23">
    <source>
        <dbReference type="Google" id="ProtNLM"/>
    </source>
</evidence>
<feature type="disulfide bond" evidence="18">
    <location>
        <begin position="281"/>
        <end position="290"/>
    </location>
</feature>
<evidence type="ECO:0000256" key="16">
    <source>
        <dbReference type="ARBA" id="ARBA00023273"/>
    </source>
</evidence>
<dbReference type="GO" id="GO:0007163">
    <property type="term" value="P:establishment or maintenance of cell polarity"/>
    <property type="evidence" value="ECO:0007669"/>
    <property type="project" value="UniProtKB-ARBA"/>
</dbReference>
<dbReference type="PANTHER" id="PTHR12916:SF4">
    <property type="entry name" value="UNINFLATABLE, ISOFORM C"/>
    <property type="match status" value="1"/>
</dbReference>
<dbReference type="PROSITE" id="PS00022">
    <property type="entry name" value="EGF_1"/>
    <property type="match status" value="16"/>
</dbReference>
<dbReference type="FunFam" id="2.10.25.10:FF:000004">
    <property type="entry name" value="Neurogenic locus notch 1"/>
    <property type="match status" value="1"/>
</dbReference>
<dbReference type="Pfam" id="PF02210">
    <property type="entry name" value="Laminin_G_2"/>
    <property type="match status" value="1"/>
</dbReference>
<dbReference type="Gene3D" id="2.60.120.200">
    <property type="match status" value="3"/>
</dbReference>
<dbReference type="GO" id="GO:0048598">
    <property type="term" value="P:embryonic morphogenesis"/>
    <property type="evidence" value="ECO:0007669"/>
    <property type="project" value="UniProtKB-ARBA"/>
</dbReference>
<dbReference type="PROSITE" id="PS01187">
    <property type="entry name" value="EGF_CA"/>
    <property type="match status" value="7"/>
</dbReference>